<sequence>MPQLPEYITSAPWGPVYEHVNDCDECTGGDPCKEGLQAVQNTGNVVGQQKPKVAAHWVGLIAGRI</sequence>
<proteinExistence type="predicted"/>
<dbReference type="EMBL" id="LAZR01056759">
    <property type="protein sequence ID" value="KKK73508.1"/>
    <property type="molecule type" value="Genomic_DNA"/>
</dbReference>
<protein>
    <submittedName>
        <fullName evidence="1">Uncharacterized protein</fullName>
    </submittedName>
</protein>
<accession>A0A0F8XX03</accession>
<feature type="non-terminal residue" evidence="1">
    <location>
        <position position="65"/>
    </location>
</feature>
<organism evidence="1">
    <name type="scientific">marine sediment metagenome</name>
    <dbReference type="NCBI Taxonomy" id="412755"/>
    <lineage>
        <taxon>unclassified sequences</taxon>
        <taxon>metagenomes</taxon>
        <taxon>ecological metagenomes</taxon>
    </lineage>
</organism>
<reference evidence="1" key="1">
    <citation type="journal article" date="2015" name="Nature">
        <title>Complex archaea that bridge the gap between prokaryotes and eukaryotes.</title>
        <authorList>
            <person name="Spang A."/>
            <person name="Saw J.H."/>
            <person name="Jorgensen S.L."/>
            <person name="Zaremba-Niedzwiedzka K."/>
            <person name="Martijn J."/>
            <person name="Lind A.E."/>
            <person name="van Eijk R."/>
            <person name="Schleper C."/>
            <person name="Guy L."/>
            <person name="Ettema T.J."/>
        </authorList>
    </citation>
    <scope>NUCLEOTIDE SEQUENCE</scope>
</reference>
<gene>
    <name evidence="1" type="ORF">LCGC14_2893120</name>
</gene>
<dbReference type="AlphaFoldDB" id="A0A0F8XX03"/>
<evidence type="ECO:0000313" key="1">
    <source>
        <dbReference type="EMBL" id="KKK73508.1"/>
    </source>
</evidence>
<name>A0A0F8XX03_9ZZZZ</name>
<comment type="caution">
    <text evidence="1">The sequence shown here is derived from an EMBL/GenBank/DDBJ whole genome shotgun (WGS) entry which is preliminary data.</text>
</comment>